<organism evidence="2 3">
    <name type="scientific">Jatropha curcas</name>
    <name type="common">Barbados nut</name>
    <dbReference type="NCBI Taxonomy" id="180498"/>
    <lineage>
        <taxon>Eukaryota</taxon>
        <taxon>Viridiplantae</taxon>
        <taxon>Streptophyta</taxon>
        <taxon>Embryophyta</taxon>
        <taxon>Tracheophyta</taxon>
        <taxon>Spermatophyta</taxon>
        <taxon>Magnoliopsida</taxon>
        <taxon>eudicotyledons</taxon>
        <taxon>Gunneridae</taxon>
        <taxon>Pentapetalae</taxon>
        <taxon>rosids</taxon>
        <taxon>fabids</taxon>
        <taxon>Malpighiales</taxon>
        <taxon>Euphorbiaceae</taxon>
        <taxon>Crotonoideae</taxon>
        <taxon>Jatropheae</taxon>
        <taxon>Jatropha</taxon>
    </lineage>
</organism>
<name>A0A067LBJ3_JATCU</name>
<proteinExistence type="predicted"/>
<evidence type="ECO:0000256" key="1">
    <source>
        <dbReference type="SAM" id="MobiDB-lite"/>
    </source>
</evidence>
<dbReference type="EMBL" id="KK914249">
    <property type="protein sequence ID" value="KDP44598.1"/>
    <property type="molecule type" value="Genomic_DNA"/>
</dbReference>
<keyword evidence="3" id="KW-1185">Reference proteome</keyword>
<protein>
    <submittedName>
        <fullName evidence="2">Uncharacterized protein</fullName>
    </submittedName>
</protein>
<gene>
    <name evidence="2" type="ORF">JCGZ_22496</name>
</gene>
<sequence length="101" mass="10642">MLGVATVPESPVSAPKNLEPEPNRKINGSGYGLEPNGSSYGLEPNGSSTVPKSTVPTGFPTNFLTVPADFKPVLADFRWFRLELEPSIHGSKTGGTGTELV</sequence>
<dbReference type="AlphaFoldDB" id="A0A067LBJ3"/>
<dbReference type="Proteomes" id="UP000027138">
    <property type="component" value="Unassembled WGS sequence"/>
</dbReference>
<feature type="region of interest" description="Disordered" evidence="1">
    <location>
        <begin position="1"/>
        <end position="58"/>
    </location>
</feature>
<evidence type="ECO:0000313" key="3">
    <source>
        <dbReference type="Proteomes" id="UP000027138"/>
    </source>
</evidence>
<feature type="compositionally biased region" description="Polar residues" evidence="1">
    <location>
        <begin position="45"/>
        <end position="58"/>
    </location>
</feature>
<evidence type="ECO:0000313" key="2">
    <source>
        <dbReference type="EMBL" id="KDP44598.1"/>
    </source>
</evidence>
<accession>A0A067LBJ3</accession>
<reference evidence="2 3" key="1">
    <citation type="journal article" date="2014" name="PLoS ONE">
        <title>Global Analysis of Gene Expression Profiles in Physic Nut (Jatropha curcas L.) Seedlings Exposed to Salt Stress.</title>
        <authorList>
            <person name="Zhang L."/>
            <person name="Zhang C."/>
            <person name="Wu P."/>
            <person name="Chen Y."/>
            <person name="Li M."/>
            <person name="Jiang H."/>
            <person name="Wu G."/>
        </authorList>
    </citation>
    <scope>NUCLEOTIDE SEQUENCE [LARGE SCALE GENOMIC DNA]</scope>
    <source>
        <strain evidence="3">cv. GZQX0401</strain>
        <tissue evidence="2">Young leaves</tissue>
    </source>
</reference>